<dbReference type="Pfam" id="PF09687">
    <property type="entry name" value="PRESAN"/>
    <property type="match status" value="1"/>
</dbReference>
<feature type="domain" description="Plasmodium RESA N-terminal" evidence="1">
    <location>
        <begin position="94"/>
        <end position="219"/>
    </location>
</feature>
<dbReference type="EMBL" id="FLQV01002655">
    <property type="protein sequence ID" value="SBT01687.1"/>
    <property type="molecule type" value="Genomic_DNA"/>
</dbReference>
<protein>
    <submittedName>
        <fullName evidence="2">RAD protein (Pv-fam-e)</fullName>
    </submittedName>
</protein>
<gene>
    <name evidence="3" type="ORF">POVCU1_068760</name>
    <name evidence="2" type="ORF">POVCU2_0016630</name>
</gene>
<dbReference type="InterPro" id="IPR019111">
    <property type="entry name" value="PRESA_N"/>
</dbReference>
<dbReference type="InterPro" id="IPR044885">
    <property type="entry name" value="PRESA_N_sf"/>
</dbReference>
<dbReference type="InterPro" id="IPR006526">
    <property type="entry name" value="Export_prot_PHISTa/b/c"/>
</dbReference>
<sequence>MNLKNFPLYRYINHLLIVLLNIPLLLNKYSISKTNAITVLHFRSSCQRRLAQSLPKLNDSMFKNRLKEKEISKRRNTISKKVPFRCDEADLSKNLTEEEIINLTNSFGPTIREKDVYVTFYYYHHYLIKEYNNLVSKLWNLCEKLALKYKASEDDKVEYWLECKSDLARQLLYMNHNSFIQFYSFIENGNIEKTINFKKFLSVYAISWNIKFCEWEQKWTNILTTKMKKHKPPKWYKRRKRMKLKWLI</sequence>
<dbReference type="NCBIfam" id="TIGR01639">
    <property type="entry name" value="P_fal_TIGR01639"/>
    <property type="match status" value="1"/>
</dbReference>
<evidence type="ECO:0000259" key="1">
    <source>
        <dbReference type="Pfam" id="PF09687"/>
    </source>
</evidence>
<evidence type="ECO:0000313" key="4">
    <source>
        <dbReference type="Proteomes" id="UP000078546"/>
    </source>
</evidence>
<accession>A0A1A8VTP3</accession>
<evidence type="ECO:0000313" key="3">
    <source>
        <dbReference type="EMBL" id="SBT01687.1"/>
    </source>
</evidence>
<dbReference type="Proteomes" id="UP000078546">
    <property type="component" value="Unassembled WGS sequence"/>
</dbReference>
<evidence type="ECO:0000313" key="2">
    <source>
        <dbReference type="EMBL" id="SBS82714.1"/>
    </source>
</evidence>
<dbReference type="EMBL" id="FLQU01000223">
    <property type="protein sequence ID" value="SBS82714.1"/>
    <property type="molecule type" value="Genomic_DNA"/>
</dbReference>
<dbReference type="Proteomes" id="UP000078560">
    <property type="component" value="Unassembled WGS sequence"/>
</dbReference>
<dbReference type="AlphaFoldDB" id="A0A1A8VTP3"/>
<reference evidence="4 5" key="2">
    <citation type="submission" date="2016-05" db="EMBL/GenBank/DDBJ databases">
        <authorList>
            <person name="Naeem Raeece"/>
        </authorList>
    </citation>
    <scope>NUCLEOTIDE SEQUENCE [LARGE SCALE GENOMIC DNA]</scope>
</reference>
<organism evidence="2 5">
    <name type="scientific">Plasmodium ovale curtisi</name>
    <dbReference type="NCBI Taxonomy" id="864141"/>
    <lineage>
        <taxon>Eukaryota</taxon>
        <taxon>Sar</taxon>
        <taxon>Alveolata</taxon>
        <taxon>Apicomplexa</taxon>
        <taxon>Aconoidasida</taxon>
        <taxon>Haemosporida</taxon>
        <taxon>Plasmodiidae</taxon>
        <taxon>Plasmodium</taxon>
        <taxon>Plasmodium (Plasmodium)</taxon>
    </lineage>
</organism>
<name>A0A1A8VTP3_PLAOA</name>
<evidence type="ECO:0000313" key="5">
    <source>
        <dbReference type="Proteomes" id="UP000078560"/>
    </source>
</evidence>
<reference evidence="2" key="1">
    <citation type="submission" date="2016-05" db="EMBL/GenBank/DDBJ databases">
        <authorList>
            <person name="Lavstsen T."/>
            <person name="Jespersen J.S."/>
        </authorList>
    </citation>
    <scope>NUCLEOTIDE SEQUENCE [LARGE SCALE GENOMIC DNA]</scope>
</reference>
<proteinExistence type="predicted"/>
<dbReference type="Gene3D" id="6.10.280.180">
    <property type="entry name" value="Plasmodium RESA, N-terminal helical domain"/>
    <property type="match status" value="1"/>
</dbReference>